<evidence type="ECO:0000313" key="4">
    <source>
        <dbReference type="Proteomes" id="UP000291144"/>
    </source>
</evidence>
<dbReference type="AlphaFoldDB" id="A0A4R0K8J4"/>
<dbReference type="EMBL" id="SJKB01000023">
    <property type="protein sequence ID" value="TCC51475.1"/>
    <property type="molecule type" value="Genomic_DNA"/>
</dbReference>
<dbReference type="InterPro" id="IPR006311">
    <property type="entry name" value="TAT_signal"/>
</dbReference>
<keyword evidence="4" id="KW-1185">Reference proteome</keyword>
<gene>
    <name evidence="3" type="ORF">E0H73_40865</name>
</gene>
<dbReference type="RefSeq" id="WP_131365871.1">
    <property type="nucleotide sequence ID" value="NZ_SJKB01000023.1"/>
</dbReference>
<sequence length="512" mass="53731">MTLNRRRFLAGAAAAGGAAMLIPSRPALAVPRKPVLAADPATWISLSNGRLSYGTDSDGNRVPDYSWVGYGLSTATIPTAPVVVTLAANSSGDDTVRIQAALDSLAGRTTPGAVLLSTGTYRISSPLRIANSNVVLRGTGASDSGTRIESTASPAIQLGTSTAAATMVGTQTSVTDDYVPVGARTFNVSSTSGLSVGQDIIVERPQTAEWVSAIDMDEIPPRPDGTPSTQWPASTDSQFVGLRFKRRITAISGSEVTIDAPLCNALEAEYTNASIWRYTQPERITNSGIENLKINGPVPGGSVVAFGVTVGASFDCWLTDVLTTGLQKGLLIDKEATRITVDTFNCYDAITTVSAAPYAFGVSGQLSLLRNCTVLGNGVHSFGTPNGSVAGPNVFTGCSAQSEGTNDMDASTHQRWAVGVLFDRLTTNGAISIQDRAWMGSGQGWSGANCTYWNTEAGRWRIENPPTAHNWAFGPTGTQLDPTPDHQNGVIVSPGTHLQPSSLFTQQLTDRS</sequence>
<evidence type="ECO:0000313" key="3">
    <source>
        <dbReference type="EMBL" id="TCC51475.1"/>
    </source>
</evidence>
<dbReference type="InterPro" id="IPR024535">
    <property type="entry name" value="RHGA/B-epi-like_pectate_lyase"/>
</dbReference>
<dbReference type="Gene3D" id="2.160.20.10">
    <property type="entry name" value="Single-stranded right-handed beta-helix, Pectin lyase-like"/>
    <property type="match status" value="1"/>
</dbReference>
<dbReference type="InterPro" id="IPR011050">
    <property type="entry name" value="Pectin_lyase_fold/virulence"/>
</dbReference>
<feature type="chain" id="PRO_5020245665" evidence="1">
    <location>
        <begin position="30"/>
        <end position="512"/>
    </location>
</feature>
<keyword evidence="1" id="KW-0732">Signal</keyword>
<dbReference type="PROSITE" id="PS51318">
    <property type="entry name" value="TAT"/>
    <property type="match status" value="1"/>
</dbReference>
<dbReference type="OrthoDB" id="2479530at2"/>
<dbReference type="InterPro" id="IPR012334">
    <property type="entry name" value="Pectin_lyas_fold"/>
</dbReference>
<proteinExistence type="predicted"/>
<protein>
    <submittedName>
        <fullName evidence="3">Twin-arginine translocation signal domain-containing protein</fullName>
    </submittedName>
</protein>
<evidence type="ECO:0000259" key="2">
    <source>
        <dbReference type="Pfam" id="PF12708"/>
    </source>
</evidence>
<feature type="domain" description="Rhamnogalacturonase A/B/Epimerase-like pectate lyase" evidence="2">
    <location>
        <begin position="90"/>
        <end position="191"/>
    </location>
</feature>
<reference evidence="3 4" key="1">
    <citation type="submission" date="2019-02" db="EMBL/GenBank/DDBJ databases">
        <title>Kribbella capetownensis sp. nov. and Kribbella speibonae sp. nov., isolated from soil.</title>
        <authorList>
            <person name="Curtis S.M."/>
            <person name="Norton I."/>
            <person name="Everest G.J."/>
            <person name="Meyers P.R."/>
        </authorList>
    </citation>
    <scope>NUCLEOTIDE SEQUENCE [LARGE SCALE GENOMIC DNA]</scope>
    <source>
        <strain evidence="3 4">NRRL B-24813</strain>
    </source>
</reference>
<dbReference type="Proteomes" id="UP000291144">
    <property type="component" value="Unassembled WGS sequence"/>
</dbReference>
<dbReference type="Pfam" id="PF12708">
    <property type="entry name" value="Pect-lyase_RHGA_epim"/>
    <property type="match status" value="1"/>
</dbReference>
<name>A0A4R0K8J4_9ACTN</name>
<comment type="caution">
    <text evidence="3">The sequence shown here is derived from an EMBL/GenBank/DDBJ whole genome shotgun (WGS) entry which is preliminary data.</text>
</comment>
<evidence type="ECO:0000256" key="1">
    <source>
        <dbReference type="SAM" id="SignalP"/>
    </source>
</evidence>
<dbReference type="SUPFAM" id="SSF51126">
    <property type="entry name" value="Pectin lyase-like"/>
    <property type="match status" value="1"/>
</dbReference>
<accession>A0A4R0K8J4</accession>
<dbReference type="InterPro" id="IPR019546">
    <property type="entry name" value="TAT_signal_bac_arc"/>
</dbReference>
<feature type="signal peptide" evidence="1">
    <location>
        <begin position="1"/>
        <end position="29"/>
    </location>
</feature>
<organism evidence="3 4">
    <name type="scientific">Kribbella pittospori</name>
    <dbReference type="NCBI Taxonomy" id="722689"/>
    <lineage>
        <taxon>Bacteria</taxon>
        <taxon>Bacillati</taxon>
        <taxon>Actinomycetota</taxon>
        <taxon>Actinomycetes</taxon>
        <taxon>Propionibacteriales</taxon>
        <taxon>Kribbellaceae</taxon>
        <taxon>Kribbella</taxon>
    </lineage>
</organism>
<dbReference type="NCBIfam" id="TIGR01409">
    <property type="entry name" value="TAT_signal_seq"/>
    <property type="match status" value="1"/>
</dbReference>